<gene>
    <name evidence="2" type="ORF">G6F64_003124</name>
</gene>
<evidence type="ECO:0000256" key="1">
    <source>
        <dbReference type="SAM" id="MobiDB-lite"/>
    </source>
</evidence>
<keyword evidence="3" id="KW-1185">Reference proteome</keyword>
<dbReference type="Proteomes" id="UP000716291">
    <property type="component" value="Unassembled WGS sequence"/>
</dbReference>
<organism evidence="2 3">
    <name type="scientific">Rhizopus oryzae</name>
    <name type="common">Mucormycosis agent</name>
    <name type="synonym">Rhizopus arrhizus var. delemar</name>
    <dbReference type="NCBI Taxonomy" id="64495"/>
    <lineage>
        <taxon>Eukaryota</taxon>
        <taxon>Fungi</taxon>
        <taxon>Fungi incertae sedis</taxon>
        <taxon>Mucoromycota</taxon>
        <taxon>Mucoromycotina</taxon>
        <taxon>Mucoromycetes</taxon>
        <taxon>Mucorales</taxon>
        <taxon>Mucorineae</taxon>
        <taxon>Rhizopodaceae</taxon>
        <taxon>Rhizopus</taxon>
    </lineage>
</organism>
<dbReference type="AlphaFoldDB" id="A0A9P6XF71"/>
<proteinExistence type="predicted"/>
<feature type="region of interest" description="Disordered" evidence="1">
    <location>
        <begin position="150"/>
        <end position="235"/>
    </location>
</feature>
<dbReference type="OrthoDB" id="76567at2759"/>
<reference evidence="2" key="1">
    <citation type="journal article" date="2020" name="Microb. Genom.">
        <title>Genetic diversity of clinical and environmental Mucorales isolates obtained from an investigation of mucormycosis cases among solid organ transplant recipients.</title>
        <authorList>
            <person name="Nguyen M.H."/>
            <person name="Kaul D."/>
            <person name="Muto C."/>
            <person name="Cheng S.J."/>
            <person name="Richter R.A."/>
            <person name="Bruno V.M."/>
            <person name="Liu G."/>
            <person name="Beyhan S."/>
            <person name="Sundermann A.J."/>
            <person name="Mounaud S."/>
            <person name="Pasculle A.W."/>
            <person name="Nierman W.C."/>
            <person name="Driscoll E."/>
            <person name="Cumbie R."/>
            <person name="Clancy C.J."/>
            <person name="Dupont C.L."/>
        </authorList>
    </citation>
    <scope>NUCLEOTIDE SEQUENCE</scope>
    <source>
        <strain evidence="2">GL11</strain>
    </source>
</reference>
<name>A0A9P6XF71_RHIOR</name>
<feature type="compositionally biased region" description="Pro residues" evidence="1">
    <location>
        <begin position="156"/>
        <end position="235"/>
    </location>
</feature>
<comment type="caution">
    <text evidence="2">The sequence shown here is derived from an EMBL/GenBank/DDBJ whole genome shotgun (WGS) entry which is preliminary data.</text>
</comment>
<sequence>MEALVNLTVHLNIYEVIDEDLNSVSLPLNCKPNTDKMNEILLNDQKDTSLIIQLLIGIYGILLTYEYATELSKAEGLFITCVSQNGCNERFTPVVVTVQDEFSQVSTHYLFFSTEISQDKAQAIIDEITRAYENASAVLPPQYAGYPQFGSFGPPGFRPPPPHMMPRPGFPPFPPPPGQFMPPPPGFRPPPPGARPSPPPGMFGTGLPPPPPAGFYPPGQAPPPQQFPPPPAPSS</sequence>
<accession>A0A9P6XF71</accession>
<dbReference type="EMBL" id="JAANQT010000295">
    <property type="protein sequence ID" value="KAG1312314.1"/>
    <property type="molecule type" value="Genomic_DNA"/>
</dbReference>
<evidence type="ECO:0000313" key="3">
    <source>
        <dbReference type="Proteomes" id="UP000716291"/>
    </source>
</evidence>
<protein>
    <submittedName>
        <fullName evidence="2">Uncharacterized protein</fullName>
    </submittedName>
</protein>
<evidence type="ECO:0000313" key="2">
    <source>
        <dbReference type="EMBL" id="KAG1312314.1"/>
    </source>
</evidence>